<protein>
    <submittedName>
        <fullName evidence="2">Uncharacterized protein</fullName>
    </submittedName>
</protein>
<gene>
    <name evidence="2" type="ORF">BN9_108860</name>
</gene>
<dbReference type="EMBL" id="CAIX01000309">
    <property type="protein sequence ID" value="CCI10587.1"/>
    <property type="molecule type" value="Genomic_DNA"/>
</dbReference>
<keyword evidence="1" id="KW-0812">Transmembrane</keyword>
<evidence type="ECO:0000313" key="2">
    <source>
        <dbReference type="EMBL" id="CCI10587.1"/>
    </source>
</evidence>
<sequence length="122" mass="13399">MGFKSTDIFSKVYFGSFLGSLFSCAKSCPSVAVSFFEGCFGGAVFFDLEVLFFLVVGCVLLSFWSKGRSSLSSLSIKFLPSGEFTLMKDCEGKSKKAAEMDTRHAETSGRRCFFLNEAVKNL</sequence>
<feature type="transmembrane region" description="Helical" evidence="1">
    <location>
        <begin position="42"/>
        <end position="64"/>
    </location>
</feature>
<keyword evidence="1" id="KW-1133">Transmembrane helix</keyword>
<evidence type="ECO:0000256" key="1">
    <source>
        <dbReference type="SAM" id="Phobius"/>
    </source>
</evidence>
<reference evidence="2 3" key="1">
    <citation type="submission" date="2012-05" db="EMBL/GenBank/DDBJ databases">
        <title>Recombination and specialization in a pathogen metapopulation.</title>
        <authorList>
            <person name="Gardiner A."/>
            <person name="Kemen E."/>
            <person name="Schultz-Larsen T."/>
            <person name="MacLean D."/>
            <person name="Van Oosterhout C."/>
            <person name="Jones J.D.G."/>
        </authorList>
    </citation>
    <scope>NUCLEOTIDE SEQUENCE [LARGE SCALE GENOMIC DNA]</scope>
    <source>
        <strain evidence="2 3">Ac Nc2</strain>
    </source>
</reference>
<dbReference type="InParanoid" id="A0A024FUK7"/>
<comment type="caution">
    <text evidence="2">The sequence shown here is derived from an EMBL/GenBank/DDBJ whole genome shotgun (WGS) entry which is preliminary data.</text>
</comment>
<evidence type="ECO:0000313" key="3">
    <source>
        <dbReference type="Proteomes" id="UP000053237"/>
    </source>
</evidence>
<keyword evidence="3" id="KW-1185">Reference proteome</keyword>
<feature type="transmembrane region" description="Helical" evidence="1">
    <location>
        <begin position="12"/>
        <end position="36"/>
    </location>
</feature>
<dbReference type="Proteomes" id="UP000053237">
    <property type="component" value="Unassembled WGS sequence"/>
</dbReference>
<keyword evidence="1" id="KW-0472">Membrane</keyword>
<proteinExistence type="predicted"/>
<accession>A0A024FUK7</accession>
<dbReference type="AlphaFoldDB" id="A0A024FUK7"/>
<name>A0A024FUK7_9STRA</name>
<dbReference type="PROSITE" id="PS51257">
    <property type="entry name" value="PROKAR_LIPOPROTEIN"/>
    <property type="match status" value="1"/>
</dbReference>
<organism evidence="2 3">
    <name type="scientific">Albugo candida</name>
    <dbReference type="NCBI Taxonomy" id="65357"/>
    <lineage>
        <taxon>Eukaryota</taxon>
        <taxon>Sar</taxon>
        <taxon>Stramenopiles</taxon>
        <taxon>Oomycota</taxon>
        <taxon>Peronosporomycetes</taxon>
        <taxon>Albuginales</taxon>
        <taxon>Albuginaceae</taxon>
        <taxon>Albugo</taxon>
    </lineage>
</organism>